<dbReference type="PROSITE" id="PS50022">
    <property type="entry name" value="FA58C_3"/>
    <property type="match status" value="1"/>
</dbReference>
<evidence type="ECO:0000256" key="1">
    <source>
        <dbReference type="SAM" id="Phobius"/>
    </source>
</evidence>
<keyword evidence="5" id="KW-1185">Reference proteome</keyword>
<feature type="transmembrane region" description="Helical" evidence="1">
    <location>
        <begin position="407"/>
        <end position="428"/>
    </location>
</feature>
<sequence length="478" mass="51814">MFKIYQFQVAVRVLAIIELSLIARGTSTCLETTHLVSGKRPIPDDYLTASSQFNGNNDNRITDNYSPWRSRLDTKEIYENNSWLNGCWAAQSNDAQQWIQARFLARSYITGIVTQGRNGARGAEQRVTSYQFYVSEDCVNFVTTKKANGDNEIFPGNTDQDSYVTNKLAHPVCALCVRIQPVTWDWHISLRFDVLGCPCGNHNGSQCEHSCPTNCASVNNITSCDDQGVCVDGCFRDFFGRKCNNPCPSNCAAVANGSRCDQQGVCVNGCVDSHFGRQCSNPCPINCATGANARRCDQQGDCFNGCVNDHFGRQCSNPCPSNCAAGGNTSRCDQQGDCVKGCVNDHFGRQCSNSCPTNCAPVAGESRCSNSGTCTMGCVAGYKGGTCESSIDGFVSEESGGGFKSGMIASLIVNCIVIIILAVMSCLLRKKRLTNTDVVNKSSSDRSGHAELSQFSMETCSVHSTLDNNRDEAKPLDK</sequence>
<dbReference type="InterPro" id="IPR000421">
    <property type="entry name" value="FA58C"/>
</dbReference>
<evidence type="ECO:0000313" key="5">
    <source>
        <dbReference type="Proteomes" id="UP000828390"/>
    </source>
</evidence>
<reference evidence="4" key="2">
    <citation type="submission" date="2020-11" db="EMBL/GenBank/DDBJ databases">
        <authorList>
            <person name="McCartney M.A."/>
            <person name="Auch B."/>
            <person name="Kono T."/>
            <person name="Mallez S."/>
            <person name="Becker A."/>
            <person name="Gohl D.M."/>
            <person name="Silverstein K.A.T."/>
            <person name="Koren S."/>
            <person name="Bechman K.B."/>
            <person name="Herman A."/>
            <person name="Abrahante J.E."/>
            <person name="Garbe J."/>
        </authorList>
    </citation>
    <scope>NUCLEOTIDE SEQUENCE</scope>
    <source>
        <strain evidence="4">Duluth1</strain>
        <tissue evidence="4">Whole animal</tissue>
    </source>
</reference>
<feature type="chain" id="PRO_5038890673" description="F5/8 type C domain-containing protein" evidence="2">
    <location>
        <begin position="26"/>
        <end position="478"/>
    </location>
</feature>
<gene>
    <name evidence="4" type="ORF">DPMN_022725</name>
</gene>
<organism evidence="4 5">
    <name type="scientific">Dreissena polymorpha</name>
    <name type="common">Zebra mussel</name>
    <name type="synonym">Mytilus polymorpha</name>
    <dbReference type="NCBI Taxonomy" id="45954"/>
    <lineage>
        <taxon>Eukaryota</taxon>
        <taxon>Metazoa</taxon>
        <taxon>Spiralia</taxon>
        <taxon>Lophotrochozoa</taxon>
        <taxon>Mollusca</taxon>
        <taxon>Bivalvia</taxon>
        <taxon>Autobranchia</taxon>
        <taxon>Heteroconchia</taxon>
        <taxon>Euheterodonta</taxon>
        <taxon>Imparidentia</taxon>
        <taxon>Neoheterodontei</taxon>
        <taxon>Myida</taxon>
        <taxon>Dreissenoidea</taxon>
        <taxon>Dreissenidae</taxon>
        <taxon>Dreissena</taxon>
    </lineage>
</organism>
<comment type="caution">
    <text evidence="4">The sequence shown here is derived from an EMBL/GenBank/DDBJ whole genome shotgun (WGS) entry which is preliminary data.</text>
</comment>
<dbReference type="Proteomes" id="UP000828390">
    <property type="component" value="Unassembled WGS sequence"/>
</dbReference>
<name>A0A9D4NKU8_DREPO</name>
<dbReference type="PANTHER" id="PTHR24543">
    <property type="entry name" value="MULTICOPPER OXIDASE-RELATED"/>
    <property type="match status" value="1"/>
</dbReference>
<feature type="signal peptide" evidence="2">
    <location>
        <begin position="1"/>
        <end position="25"/>
    </location>
</feature>
<dbReference type="EMBL" id="JAIWYP010000001">
    <property type="protein sequence ID" value="KAH3898492.1"/>
    <property type="molecule type" value="Genomic_DNA"/>
</dbReference>
<keyword evidence="2" id="KW-0732">Signal</keyword>
<accession>A0A9D4NKU8</accession>
<evidence type="ECO:0000256" key="2">
    <source>
        <dbReference type="SAM" id="SignalP"/>
    </source>
</evidence>
<dbReference type="AlphaFoldDB" id="A0A9D4NKU8"/>
<evidence type="ECO:0000259" key="3">
    <source>
        <dbReference type="PROSITE" id="PS50022"/>
    </source>
</evidence>
<keyword evidence="1" id="KW-0812">Transmembrane</keyword>
<feature type="domain" description="F5/8 type C" evidence="3">
    <location>
        <begin position="29"/>
        <end position="197"/>
    </location>
</feature>
<dbReference type="Pfam" id="PF00754">
    <property type="entry name" value="F5_F8_type_C"/>
    <property type="match status" value="1"/>
</dbReference>
<dbReference type="SMART" id="SM00231">
    <property type="entry name" value="FA58C"/>
    <property type="match status" value="1"/>
</dbReference>
<dbReference type="CDD" id="cd00057">
    <property type="entry name" value="FA58C"/>
    <property type="match status" value="1"/>
</dbReference>
<evidence type="ECO:0000313" key="4">
    <source>
        <dbReference type="EMBL" id="KAH3898492.1"/>
    </source>
</evidence>
<proteinExistence type="predicted"/>
<dbReference type="SUPFAM" id="SSF49785">
    <property type="entry name" value="Galactose-binding domain-like"/>
    <property type="match status" value="1"/>
</dbReference>
<keyword evidence="1" id="KW-0472">Membrane</keyword>
<reference evidence="4" key="1">
    <citation type="journal article" date="2019" name="bioRxiv">
        <title>The Genome of the Zebra Mussel, Dreissena polymorpha: A Resource for Invasive Species Research.</title>
        <authorList>
            <person name="McCartney M.A."/>
            <person name="Auch B."/>
            <person name="Kono T."/>
            <person name="Mallez S."/>
            <person name="Zhang Y."/>
            <person name="Obille A."/>
            <person name="Becker A."/>
            <person name="Abrahante J.E."/>
            <person name="Garbe J."/>
            <person name="Badalamenti J.P."/>
            <person name="Herman A."/>
            <person name="Mangelson H."/>
            <person name="Liachko I."/>
            <person name="Sullivan S."/>
            <person name="Sone E.D."/>
            <person name="Koren S."/>
            <person name="Silverstein K.A.T."/>
            <person name="Beckman K.B."/>
            <person name="Gohl D.M."/>
        </authorList>
    </citation>
    <scope>NUCLEOTIDE SEQUENCE</scope>
    <source>
        <strain evidence="4">Duluth1</strain>
        <tissue evidence="4">Whole animal</tissue>
    </source>
</reference>
<keyword evidence="1" id="KW-1133">Transmembrane helix</keyword>
<dbReference type="Gene3D" id="2.60.120.260">
    <property type="entry name" value="Galactose-binding domain-like"/>
    <property type="match status" value="1"/>
</dbReference>
<protein>
    <recommendedName>
        <fullName evidence="3">F5/8 type C domain-containing protein</fullName>
    </recommendedName>
</protein>
<dbReference type="InterPro" id="IPR008979">
    <property type="entry name" value="Galactose-bd-like_sf"/>
</dbReference>